<feature type="transmembrane region" description="Helical" evidence="1">
    <location>
        <begin position="236"/>
        <end position="256"/>
    </location>
</feature>
<comment type="caution">
    <text evidence="2">The sequence shown here is derived from an EMBL/GenBank/DDBJ whole genome shotgun (WGS) entry which is preliminary data.</text>
</comment>
<evidence type="ECO:0000313" key="3">
    <source>
        <dbReference type="Proteomes" id="UP000324479"/>
    </source>
</evidence>
<feature type="transmembrane region" description="Helical" evidence="1">
    <location>
        <begin position="276"/>
        <end position="298"/>
    </location>
</feature>
<dbReference type="RefSeq" id="WP_150079555.1">
    <property type="nucleotide sequence ID" value="NZ_VWOX01000024.1"/>
</dbReference>
<evidence type="ECO:0000256" key="1">
    <source>
        <dbReference type="SAM" id="Phobius"/>
    </source>
</evidence>
<keyword evidence="3" id="KW-1185">Reference proteome</keyword>
<dbReference type="InterPro" id="IPR043745">
    <property type="entry name" value="DUF5690"/>
</dbReference>
<dbReference type="EMBL" id="VWOX01000024">
    <property type="protein sequence ID" value="KAA5538882.1"/>
    <property type="molecule type" value="Genomic_DNA"/>
</dbReference>
<dbReference type="Pfam" id="PF18943">
    <property type="entry name" value="DUF5690"/>
    <property type="match status" value="1"/>
</dbReference>
<protein>
    <recommendedName>
        <fullName evidence="4">MFS transporter</fullName>
    </recommendedName>
</protein>
<feature type="transmembrane region" description="Helical" evidence="1">
    <location>
        <begin position="371"/>
        <end position="391"/>
    </location>
</feature>
<reference evidence="2 3" key="1">
    <citation type="submission" date="2019-08" db="EMBL/GenBank/DDBJ databases">
        <authorList>
            <person name="Dhanesh K."/>
            <person name="Kumar G."/>
            <person name="Sasikala C."/>
            <person name="Venkata Ramana C."/>
        </authorList>
    </citation>
    <scope>NUCLEOTIDE SEQUENCE [LARGE SCALE GENOMIC DNA]</scope>
    <source>
        <strain evidence="2 3">JC645</strain>
    </source>
</reference>
<feature type="transmembrane region" description="Helical" evidence="1">
    <location>
        <begin position="330"/>
        <end position="351"/>
    </location>
</feature>
<feature type="transmembrane region" description="Helical" evidence="1">
    <location>
        <begin position="25"/>
        <end position="45"/>
    </location>
</feature>
<feature type="transmembrane region" description="Helical" evidence="1">
    <location>
        <begin position="97"/>
        <end position="116"/>
    </location>
</feature>
<keyword evidence="1" id="KW-1133">Transmembrane helix</keyword>
<sequence>MSRSDDLPLSSDSSISMRLAEAGPFAFSAYCIIAAFGTYFCMYGFRKPFTAATYADTQWLGIGFKTILIAAQVAGYTLSKFIGIKIVSEMRPRYRAVSILVLIAIAETALFLFAVTPVPWNFIWLFVNGLPLGMVFGLVLGFLEGRKVTEALSAGLCASFIVSSGFVKTVGRSLIQDYQVDPYWMPFLSGLLFVFPLLLFVSLLSQIPPPTAMDEASRSKRAPMGRMDRHAFFRRHAAGMIGLLSIYVLLTIVRSMRDDFAVEVWQELGVDDKPNVFARSEFWVMIGVVMINGCAFLLKNNRLAFLSSIALLCVGFSIVLLAVAGQRSGALSPMVFMVLLGTGMYIPYVAFHTTVFERMLAAFREPGTIGYLMYLADAIGYLGYVAVMVFRNTVSGEVSFLGLLLWASVLVAVASSIISVLLGIHYHRTLPDS</sequence>
<feature type="transmembrane region" description="Helical" evidence="1">
    <location>
        <begin position="305"/>
        <end position="324"/>
    </location>
</feature>
<feature type="transmembrane region" description="Helical" evidence="1">
    <location>
        <begin position="57"/>
        <end position="76"/>
    </location>
</feature>
<dbReference type="AlphaFoldDB" id="A0A5M6CY10"/>
<gene>
    <name evidence="2" type="ORF">FYK55_25945</name>
</gene>
<feature type="transmembrane region" description="Helical" evidence="1">
    <location>
        <begin position="122"/>
        <end position="143"/>
    </location>
</feature>
<keyword evidence="1" id="KW-0472">Membrane</keyword>
<feature type="transmembrane region" description="Helical" evidence="1">
    <location>
        <begin position="403"/>
        <end position="424"/>
    </location>
</feature>
<feature type="transmembrane region" description="Helical" evidence="1">
    <location>
        <begin position="150"/>
        <end position="171"/>
    </location>
</feature>
<proteinExistence type="predicted"/>
<dbReference type="Proteomes" id="UP000324479">
    <property type="component" value="Unassembled WGS sequence"/>
</dbReference>
<organism evidence="2 3">
    <name type="scientific">Roseiconus nitratireducens</name>
    <dbReference type="NCBI Taxonomy" id="2605748"/>
    <lineage>
        <taxon>Bacteria</taxon>
        <taxon>Pseudomonadati</taxon>
        <taxon>Planctomycetota</taxon>
        <taxon>Planctomycetia</taxon>
        <taxon>Pirellulales</taxon>
        <taxon>Pirellulaceae</taxon>
        <taxon>Roseiconus</taxon>
    </lineage>
</organism>
<accession>A0A5M6CY10</accession>
<dbReference type="SUPFAM" id="SSF103473">
    <property type="entry name" value="MFS general substrate transporter"/>
    <property type="match status" value="1"/>
</dbReference>
<dbReference type="InterPro" id="IPR036259">
    <property type="entry name" value="MFS_trans_sf"/>
</dbReference>
<feature type="transmembrane region" description="Helical" evidence="1">
    <location>
        <begin position="183"/>
        <end position="204"/>
    </location>
</feature>
<name>A0A5M6CY10_9BACT</name>
<evidence type="ECO:0000313" key="2">
    <source>
        <dbReference type="EMBL" id="KAA5538882.1"/>
    </source>
</evidence>
<keyword evidence="1" id="KW-0812">Transmembrane</keyword>
<evidence type="ECO:0008006" key="4">
    <source>
        <dbReference type="Google" id="ProtNLM"/>
    </source>
</evidence>